<sequence length="173" mass="19105">MGLSANTLNKEAIRAHNDLRALHGCPKIQYDSKLASDAQKWAENLAKKGYLQHSQADGYGENLAFQMSTAGASLKGHEATRNWYDEIKKHDFSGQNQPGTGHFTQVIWKSTKRAGFGAAKSSDGMKIYVVGRYKPAGNVIGRYAENVPRPKKAAPPVDEYNKKYTSESRCSIL</sequence>
<dbReference type="InterPro" id="IPR018244">
    <property type="entry name" value="Allrgn_V5/Tpx1_CS"/>
</dbReference>
<dbReference type="PROSITE" id="PS01009">
    <property type="entry name" value="CRISP_1"/>
    <property type="match status" value="1"/>
</dbReference>
<keyword evidence="3" id="KW-1185">Reference proteome</keyword>
<dbReference type="InterPro" id="IPR001283">
    <property type="entry name" value="CRISP-related"/>
</dbReference>
<name>A0AA85JR71_TRIRE</name>
<protein>
    <recommendedName>
        <fullName evidence="2">SCP domain-containing protein</fullName>
    </recommendedName>
</protein>
<evidence type="ECO:0000256" key="1">
    <source>
        <dbReference type="SAM" id="MobiDB-lite"/>
    </source>
</evidence>
<feature type="domain" description="SCP" evidence="2">
    <location>
        <begin position="7"/>
        <end position="141"/>
    </location>
</feature>
<evidence type="ECO:0000313" key="4">
    <source>
        <dbReference type="WBParaSite" id="TREG1_35870.1"/>
    </source>
</evidence>
<dbReference type="InterPro" id="IPR035940">
    <property type="entry name" value="CAP_sf"/>
</dbReference>
<dbReference type="AlphaFoldDB" id="A0AA85JR71"/>
<dbReference type="SUPFAM" id="SSF55797">
    <property type="entry name" value="PR-1-like"/>
    <property type="match status" value="1"/>
</dbReference>
<proteinExistence type="predicted"/>
<reference evidence="3" key="1">
    <citation type="submission" date="2022-06" db="EMBL/GenBank/DDBJ databases">
        <authorList>
            <person name="Berger JAMES D."/>
            <person name="Berger JAMES D."/>
        </authorList>
    </citation>
    <scope>NUCLEOTIDE SEQUENCE [LARGE SCALE GENOMIC DNA]</scope>
</reference>
<dbReference type="Pfam" id="PF00188">
    <property type="entry name" value="CAP"/>
    <property type="match status" value="1"/>
</dbReference>
<dbReference type="CDD" id="cd05382">
    <property type="entry name" value="CAP_GAPR1-like"/>
    <property type="match status" value="1"/>
</dbReference>
<accession>A0AA85JR71</accession>
<evidence type="ECO:0000259" key="2">
    <source>
        <dbReference type="SMART" id="SM00198"/>
    </source>
</evidence>
<organism evidence="3 4">
    <name type="scientific">Trichobilharzia regenti</name>
    <name type="common">Nasal bird schistosome</name>
    <dbReference type="NCBI Taxonomy" id="157069"/>
    <lineage>
        <taxon>Eukaryota</taxon>
        <taxon>Metazoa</taxon>
        <taxon>Spiralia</taxon>
        <taxon>Lophotrochozoa</taxon>
        <taxon>Platyhelminthes</taxon>
        <taxon>Trematoda</taxon>
        <taxon>Digenea</taxon>
        <taxon>Strigeidida</taxon>
        <taxon>Schistosomatoidea</taxon>
        <taxon>Schistosomatidae</taxon>
        <taxon>Trichobilharzia</taxon>
    </lineage>
</organism>
<dbReference type="Proteomes" id="UP000050795">
    <property type="component" value="Unassembled WGS sequence"/>
</dbReference>
<dbReference type="WBParaSite" id="TREG1_35870.1">
    <property type="protein sequence ID" value="TREG1_35870.1"/>
    <property type="gene ID" value="TREG1_35870"/>
</dbReference>
<dbReference type="GO" id="GO:0005576">
    <property type="term" value="C:extracellular region"/>
    <property type="evidence" value="ECO:0007669"/>
    <property type="project" value="InterPro"/>
</dbReference>
<feature type="region of interest" description="Disordered" evidence="1">
    <location>
        <begin position="148"/>
        <end position="173"/>
    </location>
</feature>
<dbReference type="FunFam" id="3.40.33.10:FF:000002">
    <property type="entry name" value="Golgi-associated plant pathogenesis-related protein 1"/>
    <property type="match status" value="1"/>
</dbReference>
<dbReference type="SMART" id="SM00198">
    <property type="entry name" value="SCP"/>
    <property type="match status" value="1"/>
</dbReference>
<dbReference type="InterPro" id="IPR014044">
    <property type="entry name" value="CAP_dom"/>
</dbReference>
<dbReference type="PRINTS" id="PR00837">
    <property type="entry name" value="V5TPXLIKE"/>
</dbReference>
<dbReference type="PANTHER" id="PTHR10334">
    <property type="entry name" value="CYSTEINE-RICH SECRETORY PROTEIN-RELATED"/>
    <property type="match status" value="1"/>
</dbReference>
<dbReference type="InterPro" id="IPR034113">
    <property type="entry name" value="SCP_GAPR1-like"/>
</dbReference>
<evidence type="ECO:0000313" key="3">
    <source>
        <dbReference type="Proteomes" id="UP000050795"/>
    </source>
</evidence>
<dbReference type="Gene3D" id="3.40.33.10">
    <property type="entry name" value="CAP"/>
    <property type="match status" value="1"/>
</dbReference>
<reference evidence="4" key="2">
    <citation type="submission" date="2023-11" db="UniProtKB">
        <authorList>
            <consortium name="WormBaseParasite"/>
        </authorList>
    </citation>
    <scope>IDENTIFICATION</scope>
</reference>